<dbReference type="GO" id="GO:0008270">
    <property type="term" value="F:zinc ion binding"/>
    <property type="evidence" value="ECO:0007669"/>
    <property type="project" value="UniProtKB-KW"/>
</dbReference>
<evidence type="ECO:0000256" key="2">
    <source>
        <dbReference type="SAM" id="MobiDB-lite"/>
    </source>
</evidence>
<keyword evidence="5" id="KW-1185">Reference proteome</keyword>
<feature type="region of interest" description="Disordered" evidence="2">
    <location>
        <begin position="144"/>
        <end position="244"/>
    </location>
</feature>
<feature type="compositionally biased region" description="Polar residues" evidence="2">
    <location>
        <begin position="1"/>
        <end position="31"/>
    </location>
</feature>
<keyword evidence="1" id="KW-0862">Zinc</keyword>
<evidence type="ECO:0000256" key="1">
    <source>
        <dbReference type="PROSITE-ProRule" id="PRU00042"/>
    </source>
</evidence>
<feature type="compositionally biased region" description="Polar residues" evidence="2">
    <location>
        <begin position="145"/>
        <end position="158"/>
    </location>
</feature>
<dbReference type="EMBL" id="ML213523">
    <property type="protein sequence ID" value="TFK47675.1"/>
    <property type="molecule type" value="Genomic_DNA"/>
</dbReference>
<gene>
    <name evidence="4" type="ORF">OE88DRAFT_1665949</name>
</gene>
<dbReference type="InterPro" id="IPR010725">
    <property type="entry name" value="DUF1299"/>
</dbReference>
<dbReference type="InterPro" id="IPR036236">
    <property type="entry name" value="Znf_C2H2_sf"/>
</dbReference>
<feature type="compositionally biased region" description="Basic and acidic residues" evidence="2">
    <location>
        <begin position="313"/>
        <end position="327"/>
    </location>
</feature>
<dbReference type="SMART" id="SM00355">
    <property type="entry name" value="ZnF_C2H2"/>
    <property type="match status" value="2"/>
</dbReference>
<keyword evidence="1" id="KW-0479">Metal-binding</keyword>
<organism evidence="4 5">
    <name type="scientific">Heliocybe sulcata</name>
    <dbReference type="NCBI Taxonomy" id="5364"/>
    <lineage>
        <taxon>Eukaryota</taxon>
        <taxon>Fungi</taxon>
        <taxon>Dikarya</taxon>
        <taxon>Basidiomycota</taxon>
        <taxon>Agaricomycotina</taxon>
        <taxon>Agaricomycetes</taxon>
        <taxon>Gloeophyllales</taxon>
        <taxon>Gloeophyllaceae</taxon>
        <taxon>Heliocybe</taxon>
    </lineage>
</organism>
<feature type="region of interest" description="Disordered" evidence="2">
    <location>
        <begin position="308"/>
        <end position="327"/>
    </location>
</feature>
<evidence type="ECO:0000259" key="3">
    <source>
        <dbReference type="PROSITE" id="PS50157"/>
    </source>
</evidence>
<feature type="domain" description="C2H2-type" evidence="3">
    <location>
        <begin position="283"/>
        <end position="310"/>
    </location>
</feature>
<feature type="region of interest" description="Disordered" evidence="2">
    <location>
        <begin position="1"/>
        <end position="44"/>
    </location>
</feature>
<dbReference type="AlphaFoldDB" id="A0A5C3MSD8"/>
<accession>A0A5C3MSD8</accession>
<protein>
    <recommendedName>
        <fullName evidence="3">C2H2-type domain-containing protein</fullName>
    </recommendedName>
</protein>
<dbReference type="SUPFAM" id="SSF57667">
    <property type="entry name" value="beta-beta-alpha zinc fingers"/>
    <property type="match status" value="1"/>
</dbReference>
<feature type="region of interest" description="Disordered" evidence="2">
    <location>
        <begin position="62"/>
        <end position="122"/>
    </location>
</feature>
<dbReference type="InterPro" id="IPR013087">
    <property type="entry name" value="Znf_C2H2_type"/>
</dbReference>
<dbReference type="Gene3D" id="3.30.160.60">
    <property type="entry name" value="Classic Zinc Finger"/>
    <property type="match status" value="1"/>
</dbReference>
<dbReference type="Proteomes" id="UP000305948">
    <property type="component" value="Unassembled WGS sequence"/>
</dbReference>
<name>A0A5C3MSD8_9AGAM</name>
<evidence type="ECO:0000313" key="4">
    <source>
        <dbReference type="EMBL" id="TFK47675.1"/>
    </source>
</evidence>
<dbReference type="PROSITE" id="PS50157">
    <property type="entry name" value="ZINC_FINGER_C2H2_2"/>
    <property type="match status" value="1"/>
</dbReference>
<dbReference type="Pfam" id="PF06975">
    <property type="entry name" value="DUF1299"/>
    <property type="match status" value="1"/>
</dbReference>
<feature type="compositionally biased region" description="Basic and acidic residues" evidence="2">
    <location>
        <begin position="216"/>
        <end position="225"/>
    </location>
</feature>
<reference evidence="4 5" key="1">
    <citation type="journal article" date="2019" name="Nat. Ecol. Evol.">
        <title>Megaphylogeny resolves global patterns of mushroom evolution.</title>
        <authorList>
            <person name="Varga T."/>
            <person name="Krizsan K."/>
            <person name="Foldi C."/>
            <person name="Dima B."/>
            <person name="Sanchez-Garcia M."/>
            <person name="Sanchez-Ramirez S."/>
            <person name="Szollosi G.J."/>
            <person name="Szarkandi J.G."/>
            <person name="Papp V."/>
            <person name="Albert L."/>
            <person name="Andreopoulos W."/>
            <person name="Angelini C."/>
            <person name="Antonin V."/>
            <person name="Barry K.W."/>
            <person name="Bougher N.L."/>
            <person name="Buchanan P."/>
            <person name="Buyck B."/>
            <person name="Bense V."/>
            <person name="Catcheside P."/>
            <person name="Chovatia M."/>
            <person name="Cooper J."/>
            <person name="Damon W."/>
            <person name="Desjardin D."/>
            <person name="Finy P."/>
            <person name="Geml J."/>
            <person name="Haridas S."/>
            <person name="Hughes K."/>
            <person name="Justo A."/>
            <person name="Karasinski D."/>
            <person name="Kautmanova I."/>
            <person name="Kiss B."/>
            <person name="Kocsube S."/>
            <person name="Kotiranta H."/>
            <person name="LaButti K.M."/>
            <person name="Lechner B.E."/>
            <person name="Liimatainen K."/>
            <person name="Lipzen A."/>
            <person name="Lukacs Z."/>
            <person name="Mihaltcheva S."/>
            <person name="Morgado L.N."/>
            <person name="Niskanen T."/>
            <person name="Noordeloos M.E."/>
            <person name="Ohm R.A."/>
            <person name="Ortiz-Santana B."/>
            <person name="Ovrebo C."/>
            <person name="Racz N."/>
            <person name="Riley R."/>
            <person name="Savchenko A."/>
            <person name="Shiryaev A."/>
            <person name="Soop K."/>
            <person name="Spirin V."/>
            <person name="Szebenyi C."/>
            <person name="Tomsovsky M."/>
            <person name="Tulloss R.E."/>
            <person name="Uehling J."/>
            <person name="Grigoriev I.V."/>
            <person name="Vagvolgyi C."/>
            <person name="Papp T."/>
            <person name="Martin F.M."/>
            <person name="Miettinen O."/>
            <person name="Hibbett D.S."/>
            <person name="Nagy L.G."/>
        </authorList>
    </citation>
    <scope>NUCLEOTIDE SEQUENCE [LARGE SCALE GENOMIC DNA]</scope>
    <source>
        <strain evidence="4 5">OMC1185</strain>
    </source>
</reference>
<dbReference type="OrthoDB" id="3176823at2759"/>
<sequence>MLASTQRSATPGPGSSTLVRRQEPPTVTQQMAMPGHGPSTLAAASHPSTLFGFIRPYTGGKVSRNLELHRQTVYPKSKPTKSTKGKADKGKKRASDDGDEDYAPKEKTSGKQKEKTTEVPQPILAFGFDIADYDLSENEPLVTRMTRSSGNHACTSAVQLEDLEPEADHTQLDEDEDSTDDYYPSGEEQDGSRSPSASGGGSHKRNVSKGKTTAATKEKKEETKKNQTKSAPNSSEPALEPLQVTRDGITEWICPHDGCDQRTTSKGDMRRHLQCKKHKEPGWLCKRCGWSFTRDDALKRHWKTRACRRGTRSVKERDGTPEHDDEE</sequence>
<feature type="compositionally biased region" description="Basic and acidic residues" evidence="2">
    <location>
        <begin position="85"/>
        <end position="117"/>
    </location>
</feature>
<evidence type="ECO:0000313" key="5">
    <source>
        <dbReference type="Proteomes" id="UP000305948"/>
    </source>
</evidence>
<keyword evidence="1" id="KW-0863">Zinc-finger</keyword>
<proteinExistence type="predicted"/>